<feature type="compositionally biased region" description="Polar residues" evidence="1">
    <location>
        <begin position="279"/>
        <end position="289"/>
    </location>
</feature>
<evidence type="ECO:0000313" key="3">
    <source>
        <dbReference type="Proteomes" id="UP001141552"/>
    </source>
</evidence>
<feature type="compositionally biased region" description="Polar residues" evidence="1">
    <location>
        <begin position="217"/>
        <end position="238"/>
    </location>
</feature>
<name>A0A9Q0JFZ4_9ROSI</name>
<dbReference type="Proteomes" id="UP001141552">
    <property type="component" value="Unassembled WGS sequence"/>
</dbReference>
<evidence type="ECO:0000256" key="1">
    <source>
        <dbReference type="SAM" id="MobiDB-lite"/>
    </source>
</evidence>
<feature type="region of interest" description="Disordered" evidence="1">
    <location>
        <begin position="213"/>
        <end position="242"/>
    </location>
</feature>
<reference evidence="2" key="2">
    <citation type="journal article" date="2023" name="Plants (Basel)">
        <title>Annotation of the Turnera subulata (Passifloraceae) Draft Genome Reveals the S-Locus Evolved after the Divergence of Turneroideae from Passifloroideae in a Stepwise Manner.</title>
        <authorList>
            <person name="Henning P.M."/>
            <person name="Roalson E.H."/>
            <person name="Mir W."/>
            <person name="McCubbin A.G."/>
            <person name="Shore J.S."/>
        </authorList>
    </citation>
    <scope>NUCLEOTIDE SEQUENCE</scope>
    <source>
        <strain evidence="2">F60SS</strain>
    </source>
</reference>
<accession>A0A9Q0JFZ4</accession>
<gene>
    <name evidence="2" type="ORF">Tsubulata_027488</name>
</gene>
<sequence length="389" mass="43362">MWEMLVTRLMKVKVKEMIAKMLKVVQMLGWSLMTRPNLRRRWVNLQYLSIGTSGEKNHGCDVAFKNKRLAARVLCQRYMRSRGRSAVDMKTPDIIEAVNIDFRVRLGKGLAKNTRIKIREAFDGDLPHEFEILEDYVAGLKSTNPDQQKSIGDVLVTSLQSGGEQIVVTDYTSNFGHLQGYNRSPKLTRKGHKKRCTICHTLRHIRRYCKEQVPDKNATSTQNATSTVESHTSNTNREQVPAEVRNDAPNHLPIEEPIGVNNTPSRIATSGLVRRSPRLNCNATPTVDSSGIPPPHIRRSPRLGGAVGHDSRIGSSTGANITISGIGSTSDVMQGALTLDEQQRESRIAQNKAKMATLGLFCQNLDLLGLYGHLIRMCSIRNLEDLSSI</sequence>
<proteinExistence type="predicted"/>
<feature type="region of interest" description="Disordered" evidence="1">
    <location>
        <begin position="277"/>
        <end position="308"/>
    </location>
</feature>
<protein>
    <submittedName>
        <fullName evidence="2">Uncharacterized protein</fullName>
    </submittedName>
</protein>
<dbReference type="AlphaFoldDB" id="A0A9Q0JFZ4"/>
<keyword evidence="3" id="KW-1185">Reference proteome</keyword>
<reference evidence="2" key="1">
    <citation type="submission" date="2022-02" db="EMBL/GenBank/DDBJ databases">
        <authorList>
            <person name="Henning P.M."/>
            <person name="McCubbin A.G."/>
            <person name="Shore J.S."/>
        </authorList>
    </citation>
    <scope>NUCLEOTIDE SEQUENCE</scope>
    <source>
        <strain evidence="2">F60SS</strain>
        <tissue evidence="2">Leaves</tissue>
    </source>
</reference>
<comment type="caution">
    <text evidence="2">The sequence shown here is derived from an EMBL/GenBank/DDBJ whole genome shotgun (WGS) entry which is preliminary data.</text>
</comment>
<dbReference type="EMBL" id="JAKUCV010002846">
    <property type="protein sequence ID" value="KAJ4841231.1"/>
    <property type="molecule type" value="Genomic_DNA"/>
</dbReference>
<evidence type="ECO:0000313" key="2">
    <source>
        <dbReference type="EMBL" id="KAJ4841231.1"/>
    </source>
</evidence>
<organism evidence="2 3">
    <name type="scientific">Turnera subulata</name>
    <dbReference type="NCBI Taxonomy" id="218843"/>
    <lineage>
        <taxon>Eukaryota</taxon>
        <taxon>Viridiplantae</taxon>
        <taxon>Streptophyta</taxon>
        <taxon>Embryophyta</taxon>
        <taxon>Tracheophyta</taxon>
        <taxon>Spermatophyta</taxon>
        <taxon>Magnoliopsida</taxon>
        <taxon>eudicotyledons</taxon>
        <taxon>Gunneridae</taxon>
        <taxon>Pentapetalae</taxon>
        <taxon>rosids</taxon>
        <taxon>fabids</taxon>
        <taxon>Malpighiales</taxon>
        <taxon>Passifloraceae</taxon>
        <taxon>Turnera</taxon>
    </lineage>
</organism>